<comment type="caution">
    <text evidence="6">The sequence shown here is derived from an EMBL/GenBank/DDBJ whole genome shotgun (WGS) entry which is preliminary data.</text>
</comment>
<dbReference type="CDD" id="cd02869">
    <property type="entry name" value="PseudoU_synth_RluA_like"/>
    <property type="match status" value="1"/>
</dbReference>
<dbReference type="Pfam" id="PF00849">
    <property type="entry name" value="PseudoU_synth_2"/>
    <property type="match status" value="1"/>
</dbReference>
<dbReference type="PANTHER" id="PTHR21600:SF35">
    <property type="entry name" value="PSEUDOURIDINE SYNTHASE"/>
    <property type="match status" value="1"/>
</dbReference>
<comment type="function">
    <text evidence="4">Responsible for synthesis of pseudouridine from uracil.</text>
</comment>
<evidence type="ECO:0000313" key="6">
    <source>
        <dbReference type="EMBL" id="MFD2759813.1"/>
    </source>
</evidence>
<dbReference type="PROSITE" id="PS01129">
    <property type="entry name" value="PSI_RLU"/>
    <property type="match status" value="1"/>
</dbReference>
<dbReference type="InterPro" id="IPR006225">
    <property type="entry name" value="PsdUridine_synth_RluC/D"/>
</dbReference>
<keyword evidence="4 6" id="KW-0413">Isomerase</keyword>
<keyword evidence="7" id="KW-1185">Reference proteome</keyword>
<evidence type="ECO:0000256" key="4">
    <source>
        <dbReference type="RuleBase" id="RU362028"/>
    </source>
</evidence>
<evidence type="ECO:0000259" key="5">
    <source>
        <dbReference type="Pfam" id="PF00849"/>
    </source>
</evidence>
<dbReference type="EMBL" id="JBHUNA010000003">
    <property type="protein sequence ID" value="MFD2759813.1"/>
    <property type="molecule type" value="Genomic_DNA"/>
</dbReference>
<evidence type="ECO:0000256" key="1">
    <source>
        <dbReference type="ARBA" id="ARBA00000073"/>
    </source>
</evidence>
<sequence>MNWTITKQHEGKLIRHYLQQDLQFSRKLIKHIIHGGGEILVNQTKQTLRYRLRDGDLLTVQFPAEQKGSHMVPEKMPLDIVYEDDAVLVLHKPAGTVTIPSRLHSTGTIANGVLAHYEEQGLPYTFHVVTRLDRQTSGLMLIAKHRWSHSILSQAQKDGTVSRSYYAVIEGHMEQKKGTIQEPIGRKDGSIIERTVTTDGKAAITHYEVVREGDGHTLVDVRLETGRTHQIRVHFSHLGHPLAGDDLYGGATACINRQALHCHHLQFFHPISGEPLRFSVAMPRDIRQLLQSNERNFSST</sequence>
<gene>
    <name evidence="6" type="ORF">ACFSUO_02265</name>
</gene>
<dbReference type="InterPro" id="IPR050188">
    <property type="entry name" value="RluA_PseudoU_synthase"/>
</dbReference>
<dbReference type="Proteomes" id="UP001597502">
    <property type="component" value="Unassembled WGS sequence"/>
</dbReference>
<dbReference type="InterPro" id="IPR006224">
    <property type="entry name" value="PsdUridine_synth_RluA-like_CS"/>
</dbReference>
<evidence type="ECO:0000256" key="2">
    <source>
        <dbReference type="ARBA" id="ARBA00010876"/>
    </source>
</evidence>
<proteinExistence type="inferred from homology"/>
<comment type="similarity">
    <text evidence="2 4">Belongs to the pseudouridine synthase RluA family.</text>
</comment>
<dbReference type="RefSeq" id="WP_382390652.1">
    <property type="nucleotide sequence ID" value="NZ_JBHUNA010000003.1"/>
</dbReference>
<dbReference type="InterPro" id="IPR020103">
    <property type="entry name" value="PsdUridine_synth_cat_dom_sf"/>
</dbReference>
<organism evidence="6 7">
    <name type="scientific">Lentibacillus juripiscarius</name>
    <dbReference type="NCBI Taxonomy" id="257446"/>
    <lineage>
        <taxon>Bacteria</taxon>
        <taxon>Bacillati</taxon>
        <taxon>Bacillota</taxon>
        <taxon>Bacilli</taxon>
        <taxon>Bacillales</taxon>
        <taxon>Bacillaceae</taxon>
        <taxon>Lentibacillus</taxon>
    </lineage>
</organism>
<comment type="catalytic activity">
    <reaction evidence="1 4">
        <text>a uridine in RNA = a pseudouridine in RNA</text>
        <dbReference type="Rhea" id="RHEA:48348"/>
        <dbReference type="Rhea" id="RHEA-COMP:12068"/>
        <dbReference type="Rhea" id="RHEA-COMP:12069"/>
        <dbReference type="ChEBI" id="CHEBI:65314"/>
        <dbReference type="ChEBI" id="CHEBI:65315"/>
    </reaction>
</comment>
<dbReference type="Gene3D" id="3.30.2350.10">
    <property type="entry name" value="Pseudouridine synthase"/>
    <property type="match status" value="1"/>
</dbReference>
<name>A0ABW5V2B3_9BACI</name>
<evidence type="ECO:0000313" key="7">
    <source>
        <dbReference type="Proteomes" id="UP001597502"/>
    </source>
</evidence>
<protein>
    <recommendedName>
        <fullName evidence="4">Pseudouridine synthase</fullName>
        <ecNumber evidence="4">5.4.99.-</ecNumber>
    </recommendedName>
</protein>
<dbReference type="SUPFAM" id="SSF55120">
    <property type="entry name" value="Pseudouridine synthase"/>
    <property type="match status" value="1"/>
</dbReference>
<dbReference type="InterPro" id="IPR006145">
    <property type="entry name" value="PsdUridine_synth_RsuA/RluA"/>
</dbReference>
<accession>A0ABW5V2B3</accession>
<dbReference type="NCBIfam" id="TIGR00005">
    <property type="entry name" value="rluA_subfam"/>
    <property type="match status" value="1"/>
</dbReference>
<feature type="domain" description="Pseudouridine synthase RsuA/RluA-like" evidence="5">
    <location>
        <begin position="87"/>
        <end position="237"/>
    </location>
</feature>
<dbReference type="PROSITE" id="PS50889">
    <property type="entry name" value="S4"/>
    <property type="match status" value="1"/>
</dbReference>
<dbReference type="GO" id="GO:0016853">
    <property type="term" value="F:isomerase activity"/>
    <property type="evidence" value="ECO:0007669"/>
    <property type="project" value="UniProtKB-KW"/>
</dbReference>
<evidence type="ECO:0000256" key="3">
    <source>
        <dbReference type="PROSITE-ProRule" id="PRU00182"/>
    </source>
</evidence>
<keyword evidence="3" id="KW-0694">RNA-binding</keyword>
<reference evidence="7" key="1">
    <citation type="journal article" date="2019" name="Int. J. Syst. Evol. Microbiol.">
        <title>The Global Catalogue of Microorganisms (GCM) 10K type strain sequencing project: providing services to taxonomists for standard genome sequencing and annotation.</title>
        <authorList>
            <consortium name="The Broad Institute Genomics Platform"/>
            <consortium name="The Broad Institute Genome Sequencing Center for Infectious Disease"/>
            <person name="Wu L."/>
            <person name="Ma J."/>
        </authorList>
    </citation>
    <scope>NUCLEOTIDE SEQUENCE [LARGE SCALE GENOMIC DNA]</scope>
    <source>
        <strain evidence="7">TISTR 1535</strain>
    </source>
</reference>
<dbReference type="EC" id="5.4.99.-" evidence="4"/>
<dbReference type="PANTHER" id="PTHR21600">
    <property type="entry name" value="MITOCHONDRIAL RNA PSEUDOURIDINE SYNTHASE"/>
    <property type="match status" value="1"/>
</dbReference>